<comment type="similarity">
    <text evidence="3">Belongs to the vesivirus VP2 protein family.</text>
</comment>
<protein>
    <recommendedName>
        <fullName evidence="4">Minor capsid protein VP2</fullName>
    </recommendedName>
</protein>
<keyword evidence="7" id="KW-1232">Capsid decoration protein</keyword>
<evidence type="ECO:0000256" key="8">
    <source>
        <dbReference type="ARBA" id="ARBA00023200"/>
    </source>
</evidence>
<dbReference type="GO" id="GO:0030430">
    <property type="term" value="C:host cell cytoplasm"/>
    <property type="evidence" value="ECO:0007669"/>
    <property type="project" value="UniProtKB-SubCell"/>
</dbReference>
<reference evidence="10" key="1">
    <citation type="submission" date="2009-08" db="EMBL/GenBank/DDBJ databases">
        <title>Nucleotide sequences of novel calicivirus isolates.</title>
        <authorList>
            <person name="Palermo A."/>
            <person name="Cao X."/>
            <person name="Klinger K."/>
            <person name="Phipps M."/>
            <person name="Pomponio R."/>
            <person name="Jones N."/>
            <person name="Plavsic M."/>
            <person name="Qui Y."/>
            <person name="Keegan J."/>
            <person name="Zhou W."/>
            <person name="Connors T."/>
            <person name="Yang X."/>
            <person name="Mattaliano R."/>
        </authorList>
    </citation>
    <scope>NUCLEOTIDE SEQUENCE</scope>
</reference>
<evidence type="ECO:0000256" key="7">
    <source>
        <dbReference type="ARBA" id="ARBA00023093"/>
    </source>
</evidence>
<evidence type="ECO:0000256" key="1">
    <source>
        <dbReference type="ARBA" id="ARBA00004192"/>
    </source>
</evidence>
<dbReference type="InterPro" id="IPR007996">
    <property type="entry name" value="Vesivirus_VP2"/>
</dbReference>
<keyword evidence="6" id="KW-0946">Virion</keyword>
<evidence type="ECO:0000256" key="4">
    <source>
        <dbReference type="ARBA" id="ARBA00022269"/>
    </source>
</evidence>
<evidence type="ECO:0000256" key="6">
    <source>
        <dbReference type="ARBA" id="ARBA00022844"/>
    </source>
</evidence>
<evidence type="ECO:0000313" key="10">
    <source>
        <dbReference type="EMBL" id="ACV95480.1"/>
    </source>
</evidence>
<organism evidence="10">
    <name type="scientific">Calicivirus isolate Geel 2008/Belgium</name>
    <dbReference type="NCBI Taxonomy" id="673765"/>
    <lineage>
        <taxon>Viruses</taxon>
        <taxon>Riboviria</taxon>
        <taxon>Orthornavirae</taxon>
        <taxon>Pisuviricota</taxon>
        <taxon>Pisoniviricetes</taxon>
        <taxon>Picornavirales</taxon>
        <taxon>Caliciviridae</taxon>
        <taxon>Vesivirus</taxon>
    </lineage>
</organism>
<keyword evidence="5" id="KW-0167">Capsid protein</keyword>
<evidence type="ECO:0000256" key="3">
    <source>
        <dbReference type="ARBA" id="ARBA00007498"/>
    </source>
</evidence>
<name>C9E9G2_9CALI</name>
<accession>C9E9G2</accession>
<dbReference type="Pfam" id="PF05332">
    <property type="entry name" value="Vesi_VP2"/>
    <property type="match status" value="1"/>
</dbReference>
<proteinExistence type="inferred from homology"/>
<sequence>MSVAALITAGASATSAGTGLIGSIANAIHEGTRLKLQGTALGAQIRFQEAENQFNRDRFEFDKMNSKRWYQLAAEQQALVYKLNTEGPVLRAKAMMEAGFRNNLTSNGNQLTFNEVREAQLAAERRFYNPQIYK</sequence>
<comment type="subunit">
    <text evidence="9">Homooligomer. The portal-like structure consists in 12 copies of VP2. Interacts with capsid protein VP1.</text>
</comment>
<evidence type="ECO:0000256" key="2">
    <source>
        <dbReference type="ARBA" id="ARBA00004328"/>
    </source>
</evidence>
<evidence type="ECO:0000256" key="9">
    <source>
        <dbReference type="ARBA" id="ARBA00046962"/>
    </source>
</evidence>
<comment type="subcellular location">
    <subcellularLocation>
        <location evidence="1">Host cytoplasm</location>
    </subcellularLocation>
    <subcellularLocation>
        <location evidence="2">Virion</location>
    </subcellularLocation>
</comment>
<dbReference type="GO" id="GO:0098021">
    <property type="term" value="C:viral capsid, decoration"/>
    <property type="evidence" value="ECO:0007669"/>
    <property type="project" value="UniProtKB-KW"/>
</dbReference>
<dbReference type="EMBL" id="GQ475303">
    <property type="protein sequence ID" value="ACV95480.1"/>
    <property type="molecule type" value="Genomic_RNA"/>
</dbReference>
<keyword evidence="8" id="KW-1035">Host cytoplasm</keyword>
<evidence type="ECO:0000256" key="5">
    <source>
        <dbReference type="ARBA" id="ARBA00022561"/>
    </source>
</evidence>